<reference evidence="2" key="1">
    <citation type="submission" date="2015-07" db="EMBL/GenBank/DDBJ databases">
        <title>Genome sequencing of Sunxiuqinia dokdonensis strain SK.</title>
        <authorList>
            <person name="Ahn S."/>
            <person name="Kim B.-C."/>
        </authorList>
    </citation>
    <scope>NUCLEOTIDE SEQUENCE [LARGE SCALE GENOMIC DNA]</scope>
    <source>
        <strain evidence="2">SK</strain>
    </source>
</reference>
<sequence length="79" mass="9198">MEALKIKILNPKAKKIIQGLVDLKLIQITEERDSDQKFRLLLKKLRSYSAESPSLDEITKIVEEARTERYERKSTQGHS</sequence>
<accession>A0A0L8VDP8</accession>
<dbReference type="EMBL" id="LGIA01000034">
    <property type="protein sequence ID" value="KOH46287.1"/>
    <property type="molecule type" value="Genomic_DNA"/>
</dbReference>
<name>A0A0L8VDP8_9BACT</name>
<dbReference type="RefSeq" id="WP_053180125.1">
    <property type="nucleotide sequence ID" value="NZ_LGIA01000034.1"/>
</dbReference>
<keyword evidence="2" id="KW-1185">Reference proteome</keyword>
<comment type="caution">
    <text evidence="1">The sequence shown here is derived from an EMBL/GenBank/DDBJ whole genome shotgun (WGS) entry which is preliminary data.</text>
</comment>
<evidence type="ECO:0000313" key="2">
    <source>
        <dbReference type="Proteomes" id="UP000036958"/>
    </source>
</evidence>
<organism evidence="1 2">
    <name type="scientific">Sunxiuqinia dokdonensis</name>
    <dbReference type="NCBI Taxonomy" id="1409788"/>
    <lineage>
        <taxon>Bacteria</taxon>
        <taxon>Pseudomonadati</taxon>
        <taxon>Bacteroidota</taxon>
        <taxon>Bacteroidia</taxon>
        <taxon>Marinilabiliales</taxon>
        <taxon>Prolixibacteraceae</taxon>
        <taxon>Sunxiuqinia</taxon>
    </lineage>
</organism>
<evidence type="ECO:0000313" key="1">
    <source>
        <dbReference type="EMBL" id="KOH46287.1"/>
    </source>
</evidence>
<dbReference type="AlphaFoldDB" id="A0A0L8VDP8"/>
<proteinExistence type="predicted"/>
<gene>
    <name evidence="1" type="ORF">NC99_08970</name>
</gene>
<dbReference type="Proteomes" id="UP000036958">
    <property type="component" value="Unassembled WGS sequence"/>
</dbReference>
<protein>
    <submittedName>
        <fullName evidence="1">Uncharacterized protein</fullName>
    </submittedName>
</protein>